<dbReference type="GO" id="GO:0004788">
    <property type="term" value="F:thiamine diphosphokinase activity"/>
    <property type="evidence" value="ECO:0007669"/>
    <property type="project" value="UniProtKB-UniRule"/>
</dbReference>
<dbReference type="NCBIfam" id="TIGR01378">
    <property type="entry name" value="thi_PPkinase"/>
    <property type="match status" value="1"/>
</dbReference>
<dbReference type="InterPro" id="IPR007373">
    <property type="entry name" value="Thiamin_PyroPKinase_B1-bd"/>
</dbReference>
<dbReference type="GO" id="GO:0030975">
    <property type="term" value="F:thiamine binding"/>
    <property type="evidence" value="ECO:0007669"/>
    <property type="project" value="InterPro"/>
</dbReference>
<dbReference type="EMBL" id="BMYQ01000008">
    <property type="protein sequence ID" value="GGW36627.1"/>
    <property type="molecule type" value="Genomic_DNA"/>
</dbReference>
<proteinExistence type="predicted"/>
<dbReference type="SUPFAM" id="SSF63862">
    <property type="entry name" value="Thiamin pyrophosphokinase, substrate-binding domain"/>
    <property type="match status" value="1"/>
</dbReference>
<organism evidence="7 8">
    <name type="scientific">Gemmobacter lanyuensis</name>
    <dbReference type="NCBI Taxonomy" id="1054497"/>
    <lineage>
        <taxon>Bacteria</taxon>
        <taxon>Pseudomonadati</taxon>
        <taxon>Pseudomonadota</taxon>
        <taxon>Alphaproteobacteria</taxon>
        <taxon>Rhodobacterales</taxon>
        <taxon>Paracoccaceae</taxon>
        <taxon>Gemmobacter</taxon>
    </lineage>
</organism>
<dbReference type="InterPro" id="IPR007371">
    <property type="entry name" value="TPK_catalytic"/>
</dbReference>
<reference evidence="7" key="1">
    <citation type="journal article" date="2014" name="Int. J. Syst. Evol. Microbiol.">
        <title>Complete genome sequence of Corynebacterium casei LMG S-19264T (=DSM 44701T), isolated from a smear-ripened cheese.</title>
        <authorList>
            <consortium name="US DOE Joint Genome Institute (JGI-PGF)"/>
            <person name="Walter F."/>
            <person name="Albersmeier A."/>
            <person name="Kalinowski J."/>
            <person name="Ruckert C."/>
        </authorList>
    </citation>
    <scope>NUCLEOTIDE SEQUENCE</scope>
    <source>
        <strain evidence="7">KCTC 23714</strain>
    </source>
</reference>
<evidence type="ECO:0000259" key="6">
    <source>
        <dbReference type="SMART" id="SM00983"/>
    </source>
</evidence>
<dbReference type="SMART" id="SM00983">
    <property type="entry name" value="TPK_B1_binding"/>
    <property type="match status" value="1"/>
</dbReference>
<dbReference type="CDD" id="cd07995">
    <property type="entry name" value="TPK"/>
    <property type="match status" value="1"/>
</dbReference>
<dbReference type="InterPro" id="IPR036371">
    <property type="entry name" value="TPK_B1-bd_sf"/>
</dbReference>
<feature type="domain" description="Thiamin pyrophosphokinase thiamin-binding" evidence="6">
    <location>
        <begin position="142"/>
        <end position="206"/>
    </location>
</feature>
<dbReference type="GO" id="GO:0005524">
    <property type="term" value="F:ATP binding"/>
    <property type="evidence" value="ECO:0007669"/>
    <property type="project" value="UniProtKB-KW"/>
</dbReference>
<dbReference type="Pfam" id="PF04263">
    <property type="entry name" value="TPK_catalytic"/>
    <property type="match status" value="1"/>
</dbReference>
<gene>
    <name evidence="7" type="ORF">GCM10011452_26420</name>
</gene>
<evidence type="ECO:0000256" key="2">
    <source>
        <dbReference type="ARBA" id="ARBA00022741"/>
    </source>
</evidence>
<reference evidence="7" key="2">
    <citation type="submission" date="2020-09" db="EMBL/GenBank/DDBJ databases">
        <authorList>
            <person name="Sun Q."/>
            <person name="Kim S."/>
        </authorList>
    </citation>
    <scope>NUCLEOTIDE SEQUENCE</scope>
    <source>
        <strain evidence="7">KCTC 23714</strain>
    </source>
</reference>
<name>A0A918IXF9_9RHOB</name>
<dbReference type="Pfam" id="PF04265">
    <property type="entry name" value="TPK_B1_binding"/>
    <property type="match status" value="1"/>
</dbReference>
<protein>
    <recommendedName>
        <fullName evidence="5">Thiamine diphosphokinase</fullName>
        <ecNumber evidence="5">2.7.6.2</ecNumber>
    </recommendedName>
</protein>
<evidence type="ECO:0000313" key="8">
    <source>
        <dbReference type="Proteomes" id="UP000628984"/>
    </source>
</evidence>
<sequence length="221" mass="23159">MNPLIVESSAPVTLIAGGPVMRADLRLAQKHAPMVVAADGGADRALALGVRPAAVIGDFDSISAAAKAQLQGAQMLHLAEQETTDFDKALRSIRAPMVLALGVMGGRADHALAVLSGLVRHRANGGAPCVLLGPKDVVFAAPRHLRLRLPVGERLSLFPLAPVRGQSRGLRWPIDGLVLAPDGRIGTSNCTDARDVELTFDSDAMLVILPRKCLGAVLRAL</sequence>
<dbReference type="Proteomes" id="UP000628984">
    <property type="component" value="Unassembled WGS sequence"/>
</dbReference>
<dbReference type="EC" id="2.7.6.2" evidence="5"/>
<evidence type="ECO:0000256" key="4">
    <source>
        <dbReference type="ARBA" id="ARBA00022840"/>
    </source>
</evidence>
<dbReference type="InterPro" id="IPR036759">
    <property type="entry name" value="TPK_catalytic_sf"/>
</dbReference>
<evidence type="ECO:0000313" key="7">
    <source>
        <dbReference type="EMBL" id="GGW36627.1"/>
    </source>
</evidence>
<accession>A0A918IXF9</accession>
<dbReference type="InterPro" id="IPR006282">
    <property type="entry name" value="Thi_PPkinase"/>
</dbReference>
<keyword evidence="4" id="KW-0067">ATP-binding</keyword>
<dbReference type="GO" id="GO:0016301">
    <property type="term" value="F:kinase activity"/>
    <property type="evidence" value="ECO:0007669"/>
    <property type="project" value="UniProtKB-KW"/>
</dbReference>
<dbReference type="InterPro" id="IPR053149">
    <property type="entry name" value="TPK"/>
</dbReference>
<dbReference type="Gene3D" id="3.40.50.10240">
    <property type="entry name" value="Thiamin pyrophosphokinase, catalytic domain"/>
    <property type="match status" value="1"/>
</dbReference>
<keyword evidence="1" id="KW-0808">Transferase</keyword>
<dbReference type="SUPFAM" id="SSF63999">
    <property type="entry name" value="Thiamin pyrophosphokinase, catalytic domain"/>
    <property type="match status" value="1"/>
</dbReference>
<dbReference type="GO" id="GO:0006772">
    <property type="term" value="P:thiamine metabolic process"/>
    <property type="evidence" value="ECO:0007669"/>
    <property type="project" value="UniProtKB-UniRule"/>
</dbReference>
<keyword evidence="2" id="KW-0547">Nucleotide-binding</keyword>
<keyword evidence="8" id="KW-1185">Reference proteome</keyword>
<dbReference type="GO" id="GO:0009229">
    <property type="term" value="P:thiamine diphosphate biosynthetic process"/>
    <property type="evidence" value="ECO:0007669"/>
    <property type="project" value="InterPro"/>
</dbReference>
<evidence type="ECO:0000256" key="3">
    <source>
        <dbReference type="ARBA" id="ARBA00022777"/>
    </source>
</evidence>
<evidence type="ECO:0000256" key="1">
    <source>
        <dbReference type="ARBA" id="ARBA00022679"/>
    </source>
</evidence>
<keyword evidence="3" id="KW-0418">Kinase</keyword>
<dbReference type="PANTHER" id="PTHR41299:SF1">
    <property type="entry name" value="THIAMINE PYROPHOSPHOKINASE"/>
    <property type="match status" value="1"/>
</dbReference>
<dbReference type="PANTHER" id="PTHR41299">
    <property type="entry name" value="THIAMINE PYROPHOSPHOKINASE"/>
    <property type="match status" value="1"/>
</dbReference>
<dbReference type="RefSeq" id="WP_189634349.1">
    <property type="nucleotide sequence ID" value="NZ_BMYQ01000008.1"/>
</dbReference>
<evidence type="ECO:0000256" key="5">
    <source>
        <dbReference type="NCBIfam" id="TIGR01378"/>
    </source>
</evidence>
<comment type="caution">
    <text evidence="7">The sequence shown here is derived from an EMBL/GenBank/DDBJ whole genome shotgun (WGS) entry which is preliminary data.</text>
</comment>
<dbReference type="AlphaFoldDB" id="A0A918IXF9"/>